<evidence type="ECO:0000313" key="2">
    <source>
        <dbReference type="Proteomes" id="UP000697995"/>
    </source>
</evidence>
<proteinExistence type="predicted"/>
<dbReference type="Proteomes" id="UP000697995">
    <property type="component" value="Unassembled WGS sequence"/>
</dbReference>
<dbReference type="Gene3D" id="3.90.1140.10">
    <property type="entry name" value="Cyclic phosphodiesterase"/>
    <property type="match status" value="1"/>
</dbReference>
<sequence>MPGPTAAPLILTLALDAASQSWLEELRRAHFPPARNLVPAHVTLFHALPGEEVVAILAALAAECTALPPSRVRVGPPRSLGRGVALEIGAPAIARLRDRLAARWRPWLTAQDRQRWQPHATVQNKVSPEAARALLVALSAMLPPREARAEAVLLWRYRGGPWERVARIPFTAGAYPREVIL</sequence>
<dbReference type="SUPFAM" id="SSF55144">
    <property type="entry name" value="LigT-like"/>
    <property type="match status" value="1"/>
</dbReference>
<comment type="caution">
    <text evidence="1">The sequence shown here is derived from an EMBL/GenBank/DDBJ whole genome shotgun (WGS) entry which is preliminary data.</text>
</comment>
<organism evidence="1 2">
    <name type="scientific">Paracraurococcus ruber</name>
    <dbReference type="NCBI Taxonomy" id="77675"/>
    <lineage>
        <taxon>Bacteria</taxon>
        <taxon>Pseudomonadati</taxon>
        <taxon>Pseudomonadota</taxon>
        <taxon>Alphaproteobacteria</taxon>
        <taxon>Acetobacterales</taxon>
        <taxon>Roseomonadaceae</taxon>
        <taxon>Paracraurococcus</taxon>
    </lineage>
</organism>
<name>A0ABS1CTL5_9PROT</name>
<keyword evidence="2" id="KW-1185">Reference proteome</keyword>
<accession>A0ABS1CTL5</accession>
<dbReference type="InterPro" id="IPR009097">
    <property type="entry name" value="Cyclic_Pdiesterase"/>
</dbReference>
<dbReference type="RefSeq" id="WP_133219589.1">
    <property type="nucleotide sequence ID" value="NZ_NRSG01000026.1"/>
</dbReference>
<dbReference type="EMBL" id="NRSG01000026">
    <property type="protein sequence ID" value="MBK1657730.1"/>
    <property type="molecule type" value="Genomic_DNA"/>
</dbReference>
<protein>
    <submittedName>
        <fullName evidence="1">Phosphoesterase HXTX</fullName>
    </submittedName>
</protein>
<gene>
    <name evidence="1" type="ORF">CKO45_05735</name>
</gene>
<evidence type="ECO:0000313" key="1">
    <source>
        <dbReference type="EMBL" id="MBK1657730.1"/>
    </source>
</evidence>
<dbReference type="Pfam" id="PF13563">
    <property type="entry name" value="2_5_RNA_ligase2"/>
    <property type="match status" value="1"/>
</dbReference>
<reference evidence="1 2" key="1">
    <citation type="journal article" date="2020" name="Microorganisms">
        <title>Osmotic Adaptation and Compatible Solute Biosynthesis of Phototrophic Bacteria as Revealed from Genome Analyses.</title>
        <authorList>
            <person name="Imhoff J.F."/>
            <person name="Rahn T."/>
            <person name="Kunzel S."/>
            <person name="Keller A."/>
            <person name="Neulinger S.C."/>
        </authorList>
    </citation>
    <scope>NUCLEOTIDE SEQUENCE [LARGE SCALE GENOMIC DNA]</scope>
    <source>
        <strain evidence="1 2">DSM 15382</strain>
    </source>
</reference>